<keyword evidence="2 5" id="KW-0812">Transmembrane</keyword>
<feature type="transmembrane region" description="Helical" evidence="5">
    <location>
        <begin position="165"/>
        <end position="192"/>
    </location>
</feature>
<feature type="transmembrane region" description="Helical" evidence="5">
    <location>
        <begin position="204"/>
        <end position="229"/>
    </location>
</feature>
<comment type="caution">
    <text evidence="6">The sequence shown here is derived from an EMBL/GenBank/DDBJ whole genome shotgun (WGS) entry which is preliminary data.</text>
</comment>
<keyword evidence="4 5" id="KW-0472">Membrane</keyword>
<feature type="transmembrane region" description="Helical" evidence="5">
    <location>
        <begin position="57"/>
        <end position="82"/>
    </location>
</feature>
<dbReference type="InterPro" id="IPR005829">
    <property type="entry name" value="Sugar_transporter_CS"/>
</dbReference>
<dbReference type="Proteomes" id="UP001152885">
    <property type="component" value="Unassembled WGS sequence"/>
</dbReference>
<feature type="transmembrane region" description="Helical" evidence="5">
    <location>
        <begin position="512"/>
        <end position="534"/>
    </location>
</feature>
<organism evidence="6 7">
    <name type="scientific">Candida verbasci</name>
    <dbReference type="NCBI Taxonomy" id="1227364"/>
    <lineage>
        <taxon>Eukaryota</taxon>
        <taxon>Fungi</taxon>
        <taxon>Dikarya</taxon>
        <taxon>Ascomycota</taxon>
        <taxon>Saccharomycotina</taxon>
        <taxon>Pichiomycetes</taxon>
        <taxon>Debaryomycetaceae</taxon>
        <taxon>Candida/Lodderomyces clade</taxon>
        <taxon>Candida</taxon>
    </lineage>
</organism>
<dbReference type="GO" id="GO:0022857">
    <property type="term" value="F:transmembrane transporter activity"/>
    <property type="evidence" value="ECO:0007669"/>
    <property type="project" value="InterPro"/>
</dbReference>
<evidence type="ECO:0000313" key="6">
    <source>
        <dbReference type="EMBL" id="CAI5758557.1"/>
    </source>
</evidence>
<dbReference type="PROSITE" id="PS00216">
    <property type="entry name" value="SUGAR_TRANSPORT_1"/>
    <property type="match status" value="1"/>
</dbReference>
<dbReference type="PANTHER" id="PTHR23507:SF1">
    <property type="entry name" value="FI18259P1-RELATED"/>
    <property type="match status" value="1"/>
</dbReference>
<accession>A0A9W4TX73</accession>
<dbReference type="SUPFAM" id="SSF103473">
    <property type="entry name" value="MFS general substrate transporter"/>
    <property type="match status" value="1"/>
</dbReference>
<dbReference type="InterPro" id="IPR011701">
    <property type="entry name" value="MFS"/>
</dbReference>
<reference evidence="6" key="1">
    <citation type="submission" date="2022-12" db="EMBL/GenBank/DDBJ databases">
        <authorList>
            <person name="Brejova B."/>
        </authorList>
    </citation>
    <scope>NUCLEOTIDE SEQUENCE</scope>
</reference>
<protein>
    <recommendedName>
        <fullName evidence="8">Major facilitator superfamily (MFS) profile domain-containing protein</fullName>
    </recommendedName>
</protein>
<evidence type="ECO:0000256" key="1">
    <source>
        <dbReference type="ARBA" id="ARBA00004141"/>
    </source>
</evidence>
<feature type="transmembrane region" description="Helical" evidence="5">
    <location>
        <begin position="377"/>
        <end position="399"/>
    </location>
</feature>
<feature type="transmembrane region" description="Helical" evidence="5">
    <location>
        <begin position="339"/>
        <end position="365"/>
    </location>
</feature>
<dbReference type="Gene3D" id="1.20.1250.20">
    <property type="entry name" value="MFS general substrate transporter like domains"/>
    <property type="match status" value="1"/>
</dbReference>
<comment type="subcellular location">
    <subcellularLocation>
        <location evidence="1">Membrane</location>
        <topology evidence="1">Multi-pass membrane protein</topology>
    </subcellularLocation>
</comment>
<dbReference type="GO" id="GO:0016020">
    <property type="term" value="C:membrane"/>
    <property type="evidence" value="ECO:0007669"/>
    <property type="project" value="UniProtKB-SubCell"/>
</dbReference>
<dbReference type="PANTHER" id="PTHR23507">
    <property type="entry name" value="ZGC:174356"/>
    <property type="match status" value="1"/>
</dbReference>
<dbReference type="InterPro" id="IPR036259">
    <property type="entry name" value="MFS_trans_sf"/>
</dbReference>
<feature type="transmembrane region" description="Helical" evidence="5">
    <location>
        <begin position="140"/>
        <end position="159"/>
    </location>
</feature>
<sequence>MTSLVNVEEDPLIETAAQDVYQAIVDDETESEDEDITWFREHIASNKNKHWLKRPSVYSIGFVNFLLMTSMAATAPTLQIIIFKLSCNSLIDSKGICDPIQTQVLVSNLSMFKEVGCVLISLIPVAKIGELSDIYGRKPFLFFALLVLTISKIFEYFIYKHSNELKFWLFLSANYISAISGGSFVIVSLINSYISDIVESHERIYALGLAGSSLYLGQSIGPILGNFILKIGNQFEQPQKSIHINAITELSKISNSEFVLLKFEIIIYIILVIYLGTVFPESRNEKARRKSRANSITSTQQRKSQSQSIWNVFSPLKILLYPSELATASSKSKISKIRFVVISIILSSCLYSALMLAIGQVLVQYGILKFDWGTSEIAYLMTITAVSKCIVLIFLLPFFQNTVLKKWCDLKTLKNQFDMIDFVLILFGYTVDLIVFISFYFINSTNGFMISFGLFSLGAITGPTTNSALLKFYPNSKIGVVFGANALLLNFVSILAPILIMNLYKASLDFNWSNFIFLIYSVFLGFIILMTIMIKRVLKLNRFSNKSDFSETNII</sequence>
<feature type="transmembrane region" description="Helical" evidence="5">
    <location>
        <begin position="111"/>
        <end position="128"/>
    </location>
</feature>
<evidence type="ECO:0000313" key="7">
    <source>
        <dbReference type="Proteomes" id="UP001152885"/>
    </source>
</evidence>
<feature type="transmembrane region" description="Helical" evidence="5">
    <location>
        <begin position="478"/>
        <end position="500"/>
    </location>
</feature>
<feature type="transmembrane region" description="Helical" evidence="5">
    <location>
        <begin position="448"/>
        <end position="466"/>
    </location>
</feature>
<evidence type="ECO:0000256" key="2">
    <source>
        <dbReference type="ARBA" id="ARBA00022692"/>
    </source>
</evidence>
<proteinExistence type="predicted"/>
<evidence type="ECO:0000256" key="3">
    <source>
        <dbReference type="ARBA" id="ARBA00022989"/>
    </source>
</evidence>
<dbReference type="OrthoDB" id="3026777at2759"/>
<name>A0A9W4TX73_9ASCO</name>
<dbReference type="Pfam" id="PF07690">
    <property type="entry name" value="MFS_1"/>
    <property type="match status" value="1"/>
</dbReference>
<evidence type="ECO:0008006" key="8">
    <source>
        <dbReference type="Google" id="ProtNLM"/>
    </source>
</evidence>
<dbReference type="AlphaFoldDB" id="A0A9W4TX73"/>
<evidence type="ECO:0000256" key="4">
    <source>
        <dbReference type="ARBA" id="ARBA00023136"/>
    </source>
</evidence>
<evidence type="ECO:0000256" key="5">
    <source>
        <dbReference type="SAM" id="Phobius"/>
    </source>
</evidence>
<keyword evidence="3 5" id="KW-1133">Transmembrane helix</keyword>
<keyword evidence="7" id="KW-1185">Reference proteome</keyword>
<feature type="transmembrane region" description="Helical" evidence="5">
    <location>
        <begin position="420"/>
        <end position="442"/>
    </location>
</feature>
<feature type="transmembrane region" description="Helical" evidence="5">
    <location>
        <begin position="259"/>
        <end position="279"/>
    </location>
</feature>
<gene>
    <name evidence="6" type="ORF">CANVERA_P3069</name>
</gene>
<dbReference type="EMBL" id="CANTUO010000003">
    <property type="protein sequence ID" value="CAI5758557.1"/>
    <property type="molecule type" value="Genomic_DNA"/>
</dbReference>